<dbReference type="InterPro" id="IPR056924">
    <property type="entry name" value="SH3_Tf2-1"/>
</dbReference>
<proteinExistence type="predicted"/>
<dbReference type="GO" id="GO:0003676">
    <property type="term" value="F:nucleic acid binding"/>
    <property type="evidence" value="ECO:0007669"/>
    <property type="project" value="InterPro"/>
</dbReference>
<evidence type="ECO:0000259" key="1">
    <source>
        <dbReference type="Pfam" id="PF24626"/>
    </source>
</evidence>
<keyword evidence="3" id="KW-1185">Reference proteome</keyword>
<dbReference type="Pfam" id="PF24626">
    <property type="entry name" value="SH3_Tf2-1"/>
    <property type="match status" value="1"/>
</dbReference>
<evidence type="ECO:0000313" key="3">
    <source>
        <dbReference type="Proteomes" id="UP000257109"/>
    </source>
</evidence>
<protein>
    <recommendedName>
        <fullName evidence="1">Tf2-1-like SH3-like domain-containing protein</fullName>
    </recommendedName>
</protein>
<dbReference type="PANTHER" id="PTHR35046">
    <property type="entry name" value="ZINC KNUCKLE (CCHC-TYPE) FAMILY PROTEIN"/>
    <property type="match status" value="1"/>
</dbReference>
<accession>A0A371GD62</accession>
<dbReference type="InterPro" id="IPR036397">
    <property type="entry name" value="RNaseH_sf"/>
</dbReference>
<dbReference type="EMBL" id="QJKJ01005930">
    <property type="protein sequence ID" value="RDX88471.1"/>
    <property type="molecule type" value="Genomic_DNA"/>
</dbReference>
<dbReference type="Gene3D" id="3.30.420.10">
    <property type="entry name" value="Ribonuclease H-like superfamily/Ribonuclease H"/>
    <property type="match status" value="1"/>
</dbReference>
<dbReference type="Proteomes" id="UP000257109">
    <property type="component" value="Unassembled WGS sequence"/>
</dbReference>
<evidence type="ECO:0000313" key="2">
    <source>
        <dbReference type="EMBL" id="RDX88471.1"/>
    </source>
</evidence>
<comment type="caution">
    <text evidence="2">The sequence shown here is derived from an EMBL/GenBank/DDBJ whole genome shotgun (WGS) entry which is preliminary data.</text>
</comment>
<organism evidence="2 3">
    <name type="scientific">Mucuna pruriens</name>
    <name type="common">Velvet bean</name>
    <name type="synonym">Dolichos pruriens</name>
    <dbReference type="NCBI Taxonomy" id="157652"/>
    <lineage>
        <taxon>Eukaryota</taxon>
        <taxon>Viridiplantae</taxon>
        <taxon>Streptophyta</taxon>
        <taxon>Embryophyta</taxon>
        <taxon>Tracheophyta</taxon>
        <taxon>Spermatophyta</taxon>
        <taxon>Magnoliopsida</taxon>
        <taxon>eudicotyledons</taxon>
        <taxon>Gunneridae</taxon>
        <taxon>Pentapetalae</taxon>
        <taxon>rosids</taxon>
        <taxon>fabids</taxon>
        <taxon>Fabales</taxon>
        <taxon>Fabaceae</taxon>
        <taxon>Papilionoideae</taxon>
        <taxon>50 kb inversion clade</taxon>
        <taxon>NPAAA clade</taxon>
        <taxon>indigoferoid/millettioid clade</taxon>
        <taxon>Phaseoleae</taxon>
        <taxon>Mucuna</taxon>
    </lineage>
</organism>
<dbReference type="OrthoDB" id="1935586at2759"/>
<feature type="domain" description="Tf2-1-like SH3-like" evidence="1">
    <location>
        <begin position="130"/>
        <end position="182"/>
    </location>
</feature>
<gene>
    <name evidence="2" type="ORF">CR513_29928</name>
</gene>
<dbReference type="PANTHER" id="PTHR35046:SF26">
    <property type="entry name" value="RNA-DIRECTED DNA POLYMERASE"/>
    <property type="match status" value="1"/>
</dbReference>
<sequence>MLFTNASEVVRLHGLFKTIVFDKDSKILWSKLDINLLFSTTCDPQIDGQTEVTNRTLSQLLRVVNNITTSYSPFELVYGFNPVTSLDLLPLPNSNLLKKLHAKVCSHIEKKVEKYVNRANKEKRQTFFLKKRFSNLRKSKLLPWGDGLFKVIKKINDNAYIVDMPQYYKGSHTFHILDLSSFSRTQDSNLRVALKKISKRTRRQRIVKHSKTH</sequence>
<reference evidence="2" key="1">
    <citation type="submission" date="2018-05" db="EMBL/GenBank/DDBJ databases">
        <title>Draft genome of Mucuna pruriens seed.</title>
        <authorList>
            <person name="Nnadi N.E."/>
            <person name="Vos R."/>
            <person name="Hasami M.H."/>
            <person name="Devisetty U.K."/>
            <person name="Aguiy J.C."/>
        </authorList>
    </citation>
    <scope>NUCLEOTIDE SEQUENCE [LARGE SCALE GENOMIC DNA]</scope>
    <source>
        <strain evidence="2">JCA_2017</strain>
    </source>
</reference>
<feature type="non-terminal residue" evidence="2">
    <location>
        <position position="1"/>
    </location>
</feature>
<dbReference type="SUPFAM" id="SSF53098">
    <property type="entry name" value="Ribonuclease H-like"/>
    <property type="match status" value="1"/>
</dbReference>
<name>A0A371GD62_MUCPR</name>
<dbReference type="AlphaFoldDB" id="A0A371GD62"/>
<dbReference type="InterPro" id="IPR012337">
    <property type="entry name" value="RNaseH-like_sf"/>
</dbReference>